<reference evidence="4" key="2">
    <citation type="submission" date="2020-09" db="EMBL/GenBank/DDBJ databases">
        <authorList>
            <person name="Sun Q."/>
            <person name="Zhou Y."/>
        </authorList>
    </citation>
    <scope>NUCLEOTIDE SEQUENCE</scope>
    <source>
        <strain evidence="4">CGMCC 4.7201</strain>
    </source>
</reference>
<evidence type="ECO:0000256" key="1">
    <source>
        <dbReference type="SAM" id="MobiDB-lite"/>
    </source>
</evidence>
<feature type="chain" id="PRO_5038337685" evidence="3">
    <location>
        <begin position="29"/>
        <end position="202"/>
    </location>
</feature>
<reference evidence="4" key="1">
    <citation type="journal article" date="2014" name="Int. J. Syst. Evol. Microbiol.">
        <title>Complete genome sequence of Corynebacterium casei LMG S-19264T (=DSM 44701T), isolated from a smear-ripened cheese.</title>
        <authorList>
            <consortium name="US DOE Joint Genome Institute (JGI-PGF)"/>
            <person name="Walter F."/>
            <person name="Albersmeier A."/>
            <person name="Kalinowski J."/>
            <person name="Ruckert C."/>
        </authorList>
    </citation>
    <scope>NUCLEOTIDE SEQUENCE</scope>
    <source>
        <strain evidence="4">CGMCC 4.7201</strain>
    </source>
</reference>
<dbReference type="AlphaFoldDB" id="A0A918DS96"/>
<keyword evidence="3" id="KW-0732">Signal</keyword>
<evidence type="ECO:0000313" key="5">
    <source>
        <dbReference type="Proteomes" id="UP000641932"/>
    </source>
</evidence>
<comment type="caution">
    <text evidence="4">The sequence shown here is derived from an EMBL/GenBank/DDBJ whole genome shotgun (WGS) entry which is preliminary data.</text>
</comment>
<name>A0A918DS96_9ACTN</name>
<sequence>MRVHPASVPVTALMSAVALLGAVAPAAAHGGTIEFRVHGHDGDGGHVRAVATYADDQDPVTEKVSGTLSAVSSDGRTAGPWRLVAVPRSPGTYTTREELPKGEWRVTVESGFPEIGSGKGKVRITSAAAPADGKKEPDAARSPADGGTDTADTREEKAHPSDRASGEAASAGGNQWIGLAAGIGGAVGALLGWRWRRNRRGR</sequence>
<feature type="transmembrane region" description="Helical" evidence="2">
    <location>
        <begin position="176"/>
        <end position="193"/>
    </location>
</feature>
<dbReference type="RefSeq" id="WP_189129424.1">
    <property type="nucleotide sequence ID" value="NZ_BMMS01000001.1"/>
</dbReference>
<feature type="signal peptide" evidence="3">
    <location>
        <begin position="1"/>
        <end position="28"/>
    </location>
</feature>
<accession>A0A918DS96</accession>
<proteinExistence type="predicted"/>
<feature type="compositionally biased region" description="Basic and acidic residues" evidence="1">
    <location>
        <begin position="151"/>
        <end position="165"/>
    </location>
</feature>
<evidence type="ECO:0000256" key="2">
    <source>
        <dbReference type="SAM" id="Phobius"/>
    </source>
</evidence>
<organism evidence="4 5">
    <name type="scientific">Wenjunlia tyrosinilytica</name>
    <dbReference type="NCBI Taxonomy" id="1544741"/>
    <lineage>
        <taxon>Bacteria</taxon>
        <taxon>Bacillati</taxon>
        <taxon>Actinomycetota</taxon>
        <taxon>Actinomycetes</taxon>
        <taxon>Kitasatosporales</taxon>
        <taxon>Streptomycetaceae</taxon>
        <taxon>Wenjunlia</taxon>
    </lineage>
</organism>
<evidence type="ECO:0000313" key="4">
    <source>
        <dbReference type="EMBL" id="GGO80069.1"/>
    </source>
</evidence>
<evidence type="ECO:0000256" key="3">
    <source>
        <dbReference type="SAM" id="SignalP"/>
    </source>
</evidence>
<dbReference type="Proteomes" id="UP000641932">
    <property type="component" value="Unassembled WGS sequence"/>
</dbReference>
<dbReference type="EMBL" id="BMMS01000001">
    <property type="protein sequence ID" value="GGO80069.1"/>
    <property type="molecule type" value="Genomic_DNA"/>
</dbReference>
<feature type="region of interest" description="Disordered" evidence="1">
    <location>
        <begin position="127"/>
        <end position="170"/>
    </location>
</feature>
<keyword evidence="2" id="KW-0472">Membrane</keyword>
<keyword evidence="2" id="KW-1133">Transmembrane helix</keyword>
<gene>
    <name evidence="4" type="ORF">GCM10012280_01060</name>
</gene>
<protein>
    <submittedName>
        <fullName evidence="4">Uncharacterized protein</fullName>
    </submittedName>
</protein>
<keyword evidence="5" id="KW-1185">Reference proteome</keyword>
<keyword evidence="2" id="KW-0812">Transmembrane</keyword>